<keyword evidence="3" id="KW-1185">Reference proteome</keyword>
<feature type="non-terminal residue" evidence="2">
    <location>
        <position position="106"/>
    </location>
</feature>
<dbReference type="Proteomes" id="UP001224661">
    <property type="component" value="Unassembled WGS sequence"/>
</dbReference>
<name>A0ABT6S269_9ACTN</name>
<accession>A0ABT6S269</accession>
<gene>
    <name evidence="2" type="ORF">QIS99_31955</name>
</gene>
<evidence type="ECO:0000313" key="3">
    <source>
        <dbReference type="Proteomes" id="UP001224661"/>
    </source>
</evidence>
<reference evidence="2 3" key="1">
    <citation type="submission" date="2023-05" db="EMBL/GenBank/DDBJ databases">
        <title>Draft genome sequence of Streptomyces sp. B-S-A8 isolated from a cave soil in Thailand.</title>
        <authorList>
            <person name="Chamroensaksri N."/>
            <person name="Muangham S."/>
        </authorList>
    </citation>
    <scope>NUCLEOTIDE SEQUENCE [LARGE SCALE GENOMIC DNA]</scope>
    <source>
        <strain evidence="2 3">B-S-A8</strain>
    </source>
</reference>
<sequence>MGLGDAFNAVAGAAKDGVEAVGEGVAWAGDKAADGLEHVGLEDAAEGVRDGSEWTADKLGADVAERQLGETEDPKEIIHGDVEKLTERAEHLRDFFKAFDKLGSGL</sequence>
<evidence type="ECO:0000313" key="2">
    <source>
        <dbReference type="EMBL" id="MDI3390770.1"/>
    </source>
</evidence>
<protein>
    <recommendedName>
        <fullName evidence="1">Putative T7SS secretion signal domain-containing protein</fullName>
    </recommendedName>
</protein>
<feature type="domain" description="Putative T7SS secretion signal" evidence="1">
    <location>
        <begin position="13"/>
        <end position="106"/>
    </location>
</feature>
<organism evidence="2 3">
    <name type="scientific">Streptomyces solicavernae</name>
    <dbReference type="NCBI Taxonomy" id="3043614"/>
    <lineage>
        <taxon>Bacteria</taxon>
        <taxon>Bacillati</taxon>
        <taxon>Actinomycetota</taxon>
        <taxon>Actinomycetes</taxon>
        <taxon>Kitasatosporales</taxon>
        <taxon>Streptomycetaceae</taxon>
        <taxon>Streptomyces</taxon>
    </lineage>
</organism>
<evidence type="ECO:0000259" key="1">
    <source>
        <dbReference type="Pfam" id="PF21725"/>
    </source>
</evidence>
<dbReference type="Pfam" id="PF21725">
    <property type="entry name" value="T7SS_signal"/>
    <property type="match status" value="1"/>
</dbReference>
<proteinExistence type="predicted"/>
<comment type="caution">
    <text evidence="2">The sequence shown here is derived from an EMBL/GenBank/DDBJ whole genome shotgun (WGS) entry which is preliminary data.</text>
</comment>
<dbReference type="InterPro" id="IPR049082">
    <property type="entry name" value="T7SS_signal"/>
</dbReference>
<dbReference type="RefSeq" id="WP_282517257.1">
    <property type="nucleotide sequence ID" value="NZ_JASCIR010000078.1"/>
</dbReference>
<dbReference type="EMBL" id="JASCIR010000078">
    <property type="protein sequence ID" value="MDI3390770.1"/>
    <property type="molecule type" value="Genomic_DNA"/>
</dbReference>